<proteinExistence type="inferred from homology"/>
<evidence type="ECO:0000256" key="2">
    <source>
        <dbReference type="ARBA" id="ARBA00022630"/>
    </source>
</evidence>
<dbReference type="SUPFAM" id="SSF52833">
    <property type="entry name" value="Thioredoxin-like"/>
    <property type="match status" value="1"/>
</dbReference>
<evidence type="ECO:0000256" key="4">
    <source>
        <dbReference type="ARBA" id="ARBA00023002"/>
    </source>
</evidence>
<dbReference type="SUPFAM" id="SSF54373">
    <property type="entry name" value="FAD-linked reductases, C-terminal domain"/>
    <property type="match status" value="1"/>
</dbReference>
<dbReference type="Gene3D" id="3.30.9.10">
    <property type="entry name" value="D-Amino Acid Oxidase, subunit A, domain 2"/>
    <property type="match status" value="1"/>
</dbReference>
<keyword evidence="2" id="KW-0285">Flavoprotein</keyword>
<comment type="caution">
    <text evidence="7">The sequence shown here is derived from an EMBL/GenBank/DDBJ whole genome shotgun (WGS) entry which is preliminary data.</text>
</comment>
<dbReference type="InterPro" id="IPR036249">
    <property type="entry name" value="Thioredoxin-like_sf"/>
</dbReference>
<evidence type="ECO:0000256" key="1">
    <source>
        <dbReference type="ARBA" id="ARBA00007801"/>
    </source>
</evidence>
<dbReference type="Gene3D" id="3.50.50.60">
    <property type="entry name" value="FAD/NAD(P)-binding domain"/>
    <property type="match status" value="1"/>
</dbReference>
<evidence type="ECO:0000259" key="6">
    <source>
        <dbReference type="Pfam" id="PF07976"/>
    </source>
</evidence>
<dbReference type="Pfam" id="PF07976">
    <property type="entry name" value="Phe_hydrox_dim"/>
    <property type="match status" value="1"/>
</dbReference>
<sequence length="566" mass="62492">MSEPRYTDVLVVGAGPVGLLTALGLAQHSLDTFIIDRRERDVQKMFGRATTLYPRSVELLEQVGLAETFCQAGFVGRLAVNYRNGKRVNHRGWGSMFEPWNKSFHDYALSIRQKNSEELIRQDYYKTSGKDVWYGWQLQAFAIDEGKADGYNVSATISHPEAGEVQIRSKYIVGADGGSSTVRRLANIQMEGSNTVYQWIRIDGKMETSMPDANIGFAAVESAHHGNVLWVKLDQDAHRIGFALNSRILEKYPNGSLTEADAVREAQEAMTPFTLEIKRLDWWTQYKIRQNVATTLLLDKYVLLAGDAAHVHSSGFAQGMNTGIHDATNLIWKLSGMLKGWYKPAVLESYNTERHAAAKQLIAIDMEAAALISGDIPSKYQSSGLTAHEVLANLMKESMDFSSGLGVKYMESELNRPLQATMLQAGSRAPDVLIRGPGPHLPFRLQGQVLHALPIGWNVLVFAGDYRSTQKQLIAARESFRVLQEKTLPLRIATILSGPGVDIWAAFDGPPLGKVYFDADGSAHAKYGVSLESGAAVVIRPDGITAFATMLDEVGDVTAYFDEVFQ</sequence>
<reference evidence="7" key="1">
    <citation type="submission" date="2022-10" db="EMBL/GenBank/DDBJ databases">
        <title>Tapping the CABI collections for fungal endophytes: first genome assemblies for Collariella, Neodidymelliopsis, Ascochyta clinopodiicola, Didymella pomorum, Didymosphaeria variabile, Neocosmospora piperis and Neocucurbitaria cava.</title>
        <authorList>
            <person name="Hill R."/>
        </authorList>
    </citation>
    <scope>NUCLEOTIDE SEQUENCE</scope>
    <source>
        <strain evidence="7">IMI 355091</strain>
    </source>
</reference>
<keyword evidence="4" id="KW-0560">Oxidoreductase</keyword>
<dbReference type="Proteomes" id="UP001140510">
    <property type="component" value="Unassembled WGS sequence"/>
</dbReference>
<dbReference type="EMBL" id="JAPEVA010000098">
    <property type="protein sequence ID" value="KAJ4399927.1"/>
    <property type="molecule type" value="Genomic_DNA"/>
</dbReference>
<dbReference type="PANTHER" id="PTHR43004">
    <property type="entry name" value="TRK SYSTEM POTASSIUM UPTAKE PROTEIN"/>
    <property type="match status" value="1"/>
</dbReference>
<feature type="domain" description="Phenol hydroxylase-like C-terminal dimerisation" evidence="6">
    <location>
        <begin position="514"/>
        <end position="565"/>
    </location>
</feature>
<dbReference type="SUPFAM" id="SSF51905">
    <property type="entry name" value="FAD/NAD(P)-binding domain"/>
    <property type="match status" value="1"/>
</dbReference>
<accession>A0A9W9D4S1</accession>
<comment type="similarity">
    <text evidence="1">Belongs to the PheA/TfdB FAD monooxygenase family.</text>
</comment>
<dbReference type="GO" id="GO:0071949">
    <property type="term" value="F:FAD binding"/>
    <property type="evidence" value="ECO:0007669"/>
    <property type="project" value="InterPro"/>
</dbReference>
<evidence type="ECO:0008006" key="9">
    <source>
        <dbReference type="Google" id="ProtNLM"/>
    </source>
</evidence>
<gene>
    <name evidence="7" type="ORF">N0V91_009095</name>
</gene>
<dbReference type="InterPro" id="IPR002938">
    <property type="entry name" value="FAD-bd"/>
</dbReference>
<dbReference type="InterPro" id="IPR036188">
    <property type="entry name" value="FAD/NAD-bd_sf"/>
</dbReference>
<dbReference type="OrthoDB" id="1716816at2759"/>
<dbReference type="PRINTS" id="PR00420">
    <property type="entry name" value="RNGMNOXGNASE"/>
</dbReference>
<dbReference type="Gene3D" id="3.40.30.20">
    <property type="match status" value="1"/>
</dbReference>
<evidence type="ECO:0000313" key="7">
    <source>
        <dbReference type="EMBL" id="KAJ4399927.1"/>
    </source>
</evidence>
<dbReference type="PANTHER" id="PTHR43004:SF5">
    <property type="entry name" value="FAD-BINDING DOMAIN-CONTAINING PROTEIN"/>
    <property type="match status" value="1"/>
</dbReference>
<name>A0A9W9D4S1_9PLEO</name>
<evidence type="ECO:0000259" key="5">
    <source>
        <dbReference type="Pfam" id="PF01494"/>
    </source>
</evidence>
<dbReference type="AlphaFoldDB" id="A0A9W9D4S1"/>
<protein>
    <recommendedName>
        <fullName evidence="9">Monooxygenase</fullName>
    </recommendedName>
</protein>
<evidence type="ECO:0000256" key="3">
    <source>
        <dbReference type="ARBA" id="ARBA00022827"/>
    </source>
</evidence>
<dbReference type="InterPro" id="IPR012941">
    <property type="entry name" value="Phe_hydrox_C_dim_dom"/>
</dbReference>
<evidence type="ECO:0000313" key="8">
    <source>
        <dbReference type="Proteomes" id="UP001140510"/>
    </source>
</evidence>
<dbReference type="GO" id="GO:0016709">
    <property type="term" value="F:oxidoreductase activity, acting on paired donors, with incorporation or reduction of molecular oxygen, NAD(P)H as one donor, and incorporation of one atom of oxygen"/>
    <property type="evidence" value="ECO:0007669"/>
    <property type="project" value="UniProtKB-ARBA"/>
</dbReference>
<dbReference type="Pfam" id="PF01494">
    <property type="entry name" value="FAD_binding_3"/>
    <property type="match status" value="1"/>
</dbReference>
<keyword evidence="3" id="KW-0274">FAD</keyword>
<feature type="domain" description="FAD-binding" evidence="5">
    <location>
        <begin position="7"/>
        <end position="362"/>
    </location>
</feature>
<keyword evidence="8" id="KW-1185">Reference proteome</keyword>
<dbReference type="InterPro" id="IPR038220">
    <property type="entry name" value="PHOX_C_sf"/>
</dbReference>
<dbReference type="InterPro" id="IPR050641">
    <property type="entry name" value="RIFMO-like"/>
</dbReference>
<organism evidence="7 8">
    <name type="scientific">Didymella pomorum</name>
    <dbReference type="NCBI Taxonomy" id="749634"/>
    <lineage>
        <taxon>Eukaryota</taxon>
        <taxon>Fungi</taxon>
        <taxon>Dikarya</taxon>
        <taxon>Ascomycota</taxon>
        <taxon>Pezizomycotina</taxon>
        <taxon>Dothideomycetes</taxon>
        <taxon>Pleosporomycetidae</taxon>
        <taxon>Pleosporales</taxon>
        <taxon>Pleosporineae</taxon>
        <taxon>Didymellaceae</taxon>
        <taxon>Didymella</taxon>
    </lineage>
</organism>